<evidence type="ECO:0000256" key="1">
    <source>
        <dbReference type="SAM" id="Phobius"/>
    </source>
</evidence>
<proteinExistence type="predicted"/>
<name>A0A182QLA8_9DIPT</name>
<keyword evidence="1" id="KW-0472">Membrane</keyword>
<keyword evidence="1" id="KW-0812">Transmembrane</keyword>
<dbReference type="AlphaFoldDB" id="A0A182QLA8"/>
<evidence type="ECO:0000313" key="2">
    <source>
        <dbReference type="EnsemblMetazoa" id="AFAF012494-PA"/>
    </source>
</evidence>
<organism evidence="2 3">
    <name type="scientific">Anopheles farauti</name>
    <dbReference type="NCBI Taxonomy" id="69004"/>
    <lineage>
        <taxon>Eukaryota</taxon>
        <taxon>Metazoa</taxon>
        <taxon>Ecdysozoa</taxon>
        <taxon>Arthropoda</taxon>
        <taxon>Hexapoda</taxon>
        <taxon>Insecta</taxon>
        <taxon>Pterygota</taxon>
        <taxon>Neoptera</taxon>
        <taxon>Endopterygota</taxon>
        <taxon>Diptera</taxon>
        <taxon>Nematocera</taxon>
        <taxon>Culicoidea</taxon>
        <taxon>Culicidae</taxon>
        <taxon>Anophelinae</taxon>
        <taxon>Anopheles</taxon>
    </lineage>
</organism>
<sequence length="102" mass="11415">MTRNPDDGWLVVEPCSPTTTATTVGIISSIIITISIIGAAVVSCPFQRNFGNPRWRWWFRLFRVPTSTGKHWTGSFRLRDGSVTVKRNIYSPVQGEELATGF</sequence>
<evidence type="ECO:0000313" key="3">
    <source>
        <dbReference type="Proteomes" id="UP000075886"/>
    </source>
</evidence>
<reference evidence="2" key="2">
    <citation type="submission" date="2020-05" db="UniProtKB">
        <authorList>
            <consortium name="EnsemblMetazoa"/>
        </authorList>
    </citation>
    <scope>IDENTIFICATION</scope>
    <source>
        <strain evidence="2">FAR1</strain>
    </source>
</reference>
<keyword evidence="3" id="KW-1185">Reference proteome</keyword>
<dbReference type="EnsemblMetazoa" id="AFAF012494-RA">
    <property type="protein sequence ID" value="AFAF012494-PA"/>
    <property type="gene ID" value="AFAF012494"/>
</dbReference>
<protein>
    <submittedName>
        <fullName evidence="2">Uncharacterized protein</fullName>
    </submittedName>
</protein>
<dbReference type="EMBL" id="AXCN02000148">
    <property type="status" value="NOT_ANNOTATED_CDS"/>
    <property type="molecule type" value="Genomic_DNA"/>
</dbReference>
<keyword evidence="1" id="KW-1133">Transmembrane helix</keyword>
<accession>A0A182QLA8</accession>
<reference evidence="3" key="1">
    <citation type="submission" date="2014-01" db="EMBL/GenBank/DDBJ databases">
        <title>The Genome Sequence of Anopheles farauti FAR1 (V2).</title>
        <authorList>
            <consortium name="The Broad Institute Genomics Platform"/>
            <person name="Neafsey D.E."/>
            <person name="Besansky N."/>
            <person name="Howell P."/>
            <person name="Walton C."/>
            <person name="Young S.K."/>
            <person name="Zeng Q."/>
            <person name="Gargeya S."/>
            <person name="Fitzgerald M."/>
            <person name="Haas B."/>
            <person name="Abouelleil A."/>
            <person name="Allen A.W."/>
            <person name="Alvarado L."/>
            <person name="Arachchi H.M."/>
            <person name="Berlin A.M."/>
            <person name="Chapman S.B."/>
            <person name="Gainer-Dewar J."/>
            <person name="Goldberg J."/>
            <person name="Griggs A."/>
            <person name="Gujja S."/>
            <person name="Hansen M."/>
            <person name="Howarth C."/>
            <person name="Imamovic A."/>
            <person name="Ireland A."/>
            <person name="Larimer J."/>
            <person name="McCowan C."/>
            <person name="Murphy C."/>
            <person name="Pearson M."/>
            <person name="Poon T.W."/>
            <person name="Priest M."/>
            <person name="Roberts A."/>
            <person name="Saif S."/>
            <person name="Shea T."/>
            <person name="Sisk P."/>
            <person name="Sykes S."/>
            <person name="Wortman J."/>
            <person name="Nusbaum C."/>
            <person name="Birren B."/>
        </authorList>
    </citation>
    <scope>NUCLEOTIDE SEQUENCE [LARGE SCALE GENOMIC DNA]</scope>
    <source>
        <strain evidence="3">FAR1</strain>
    </source>
</reference>
<feature type="transmembrane region" description="Helical" evidence="1">
    <location>
        <begin position="20"/>
        <end position="46"/>
    </location>
</feature>
<dbReference type="VEuPathDB" id="VectorBase:AFAF012494"/>
<dbReference type="Proteomes" id="UP000075886">
    <property type="component" value="Unassembled WGS sequence"/>
</dbReference>